<sequence>MKSKKRAMSLVPCIIIMLLWTLYLCEITPADVPRTIV</sequence>
<feature type="non-terminal residue" evidence="1">
    <location>
        <position position="37"/>
    </location>
</feature>
<protein>
    <submittedName>
        <fullName evidence="1">Uncharacterized protein</fullName>
    </submittedName>
</protein>
<accession>X1H4Q9</accession>
<dbReference type="AlphaFoldDB" id="X1H4Q9"/>
<reference evidence="1" key="1">
    <citation type="journal article" date="2014" name="Front. Microbiol.">
        <title>High frequency of phylogenetically diverse reductive dehalogenase-homologous genes in deep subseafloor sedimentary metagenomes.</title>
        <authorList>
            <person name="Kawai M."/>
            <person name="Futagami T."/>
            <person name="Toyoda A."/>
            <person name="Takaki Y."/>
            <person name="Nishi S."/>
            <person name="Hori S."/>
            <person name="Arai W."/>
            <person name="Tsubouchi T."/>
            <person name="Morono Y."/>
            <person name="Uchiyama I."/>
            <person name="Ito T."/>
            <person name="Fujiyama A."/>
            <person name="Inagaki F."/>
            <person name="Takami H."/>
        </authorList>
    </citation>
    <scope>NUCLEOTIDE SEQUENCE</scope>
    <source>
        <strain evidence="1">Expedition CK06-06</strain>
    </source>
</reference>
<comment type="caution">
    <text evidence="1">The sequence shown here is derived from an EMBL/GenBank/DDBJ whole genome shotgun (WGS) entry which is preliminary data.</text>
</comment>
<gene>
    <name evidence="1" type="ORF">S03H2_13858</name>
</gene>
<proteinExistence type="predicted"/>
<dbReference type="EMBL" id="BARU01007027">
    <property type="protein sequence ID" value="GAH40278.1"/>
    <property type="molecule type" value="Genomic_DNA"/>
</dbReference>
<evidence type="ECO:0000313" key="1">
    <source>
        <dbReference type="EMBL" id="GAH40278.1"/>
    </source>
</evidence>
<organism evidence="1">
    <name type="scientific">marine sediment metagenome</name>
    <dbReference type="NCBI Taxonomy" id="412755"/>
    <lineage>
        <taxon>unclassified sequences</taxon>
        <taxon>metagenomes</taxon>
        <taxon>ecological metagenomes</taxon>
    </lineage>
</organism>
<name>X1H4Q9_9ZZZZ</name>